<keyword evidence="3" id="KW-0285">Flavoprotein</keyword>
<evidence type="ECO:0000256" key="7">
    <source>
        <dbReference type="ARBA" id="ARBA00023033"/>
    </source>
</evidence>
<evidence type="ECO:0000313" key="8">
    <source>
        <dbReference type="EMBL" id="WEW58875.1"/>
    </source>
</evidence>
<comment type="cofactor">
    <cofactor evidence="1">
        <name>FAD</name>
        <dbReference type="ChEBI" id="CHEBI:57692"/>
    </cofactor>
</comment>
<dbReference type="Pfam" id="PF00743">
    <property type="entry name" value="FMO-like"/>
    <property type="match status" value="1"/>
</dbReference>
<keyword evidence="6" id="KW-0560">Oxidoreductase</keyword>
<dbReference type="PANTHER" id="PTHR43098:SF3">
    <property type="entry name" value="L-ORNITHINE N(5)-MONOOXYGENASE-RELATED"/>
    <property type="match status" value="1"/>
</dbReference>
<name>A0AAF0DHX1_9EURO</name>
<evidence type="ECO:0000256" key="2">
    <source>
        <dbReference type="ARBA" id="ARBA00010139"/>
    </source>
</evidence>
<keyword evidence="5" id="KW-0521">NADP</keyword>
<comment type="similarity">
    <text evidence="2">Belongs to the FAD-binding monooxygenase family.</text>
</comment>
<sequence length="539" mass="61263">MGSESDQHYDALIVGAGFSGISEEFGTGTHIQVEMALAFLTLRLLEDRLTSYRTQIGIRVDCDVPVYEYSEPELWKDWTWTEKYPSGEEIRKYFDHVDRVWDIKKDVEFNLRVIGGQFDVKEENWKIRTDDGRTTTCKFFILATGFAAKPYTPSFKGIESFKGAIHHSCSWPKDGVDTRGKRVGVIGTGATGVQIAQECAKDADSLTVFQRTPNLALPMRQGKLTSEEQERRKSTYPGFFRNRLKTFGGMKYTFMDKKVEDATPAEREEFLETAWANGGFEFWLAGYSDTFFDIEANRLLYDFWAKKTRERIKDPEKRDILAPLEPIHPFGTKRPSLEQNYYEIFNQPNVDVVDLRKNNIEEIKPGGILVSDGSFYPLDIIALATGYDAVTGGMVNMGLCDVNGQPLAEEWKNGVLTYLGMCHRGYPNMFYMYGAQAPTAFSNGPSCIEIQGRWIADIIQKIQENGLRYIEPKAKAEVQWKAKVDTVSDTTLLPLADSWYMGVNIPGKKREQLNWPGGLLAYSEECLEALKSWENFVIV</sequence>
<evidence type="ECO:0000256" key="5">
    <source>
        <dbReference type="ARBA" id="ARBA00022857"/>
    </source>
</evidence>
<evidence type="ECO:0000256" key="4">
    <source>
        <dbReference type="ARBA" id="ARBA00022827"/>
    </source>
</evidence>
<evidence type="ECO:0008006" key="10">
    <source>
        <dbReference type="Google" id="ProtNLM"/>
    </source>
</evidence>
<dbReference type="InterPro" id="IPR020946">
    <property type="entry name" value="Flavin_mOase-like"/>
</dbReference>
<dbReference type="SUPFAM" id="SSF51905">
    <property type="entry name" value="FAD/NAD(P)-binding domain"/>
    <property type="match status" value="2"/>
</dbReference>
<reference evidence="8" key="1">
    <citation type="submission" date="2023-03" db="EMBL/GenBank/DDBJ databases">
        <title>Emydomyces testavorans Genome Sequence.</title>
        <authorList>
            <person name="Hoyer L."/>
        </authorList>
    </citation>
    <scope>NUCLEOTIDE SEQUENCE</scope>
    <source>
        <strain evidence="8">16-2883</strain>
    </source>
</reference>
<evidence type="ECO:0000256" key="6">
    <source>
        <dbReference type="ARBA" id="ARBA00023002"/>
    </source>
</evidence>
<proteinExistence type="inferred from homology"/>
<dbReference type="GO" id="GO:0050661">
    <property type="term" value="F:NADP binding"/>
    <property type="evidence" value="ECO:0007669"/>
    <property type="project" value="InterPro"/>
</dbReference>
<dbReference type="GO" id="GO:0004499">
    <property type="term" value="F:N,N-dimethylaniline monooxygenase activity"/>
    <property type="evidence" value="ECO:0007669"/>
    <property type="project" value="InterPro"/>
</dbReference>
<dbReference type="InterPro" id="IPR036188">
    <property type="entry name" value="FAD/NAD-bd_sf"/>
</dbReference>
<dbReference type="InterPro" id="IPR050775">
    <property type="entry name" value="FAD-binding_Monooxygenases"/>
</dbReference>
<dbReference type="Proteomes" id="UP001219355">
    <property type="component" value="Chromosome 2"/>
</dbReference>
<organism evidence="8 9">
    <name type="scientific">Emydomyces testavorans</name>
    <dbReference type="NCBI Taxonomy" id="2070801"/>
    <lineage>
        <taxon>Eukaryota</taxon>
        <taxon>Fungi</taxon>
        <taxon>Dikarya</taxon>
        <taxon>Ascomycota</taxon>
        <taxon>Pezizomycotina</taxon>
        <taxon>Eurotiomycetes</taxon>
        <taxon>Eurotiomycetidae</taxon>
        <taxon>Onygenales</taxon>
        <taxon>Nannizziopsiaceae</taxon>
        <taxon>Emydomyces</taxon>
    </lineage>
</organism>
<gene>
    <name evidence="8" type="ORF">PRK78_004343</name>
</gene>
<evidence type="ECO:0000256" key="1">
    <source>
        <dbReference type="ARBA" id="ARBA00001974"/>
    </source>
</evidence>
<dbReference type="Gene3D" id="3.50.50.60">
    <property type="entry name" value="FAD/NAD(P)-binding domain"/>
    <property type="match status" value="2"/>
</dbReference>
<dbReference type="EMBL" id="CP120628">
    <property type="protein sequence ID" value="WEW58875.1"/>
    <property type="molecule type" value="Genomic_DNA"/>
</dbReference>
<dbReference type="AlphaFoldDB" id="A0AAF0DHX1"/>
<keyword evidence="7" id="KW-0503">Monooxygenase</keyword>
<evidence type="ECO:0000313" key="9">
    <source>
        <dbReference type="Proteomes" id="UP001219355"/>
    </source>
</evidence>
<evidence type="ECO:0000256" key="3">
    <source>
        <dbReference type="ARBA" id="ARBA00022630"/>
    </source>
</evidence>
<keyword evidence="4" id="KW-0274">FAD</keyword>
<keyword evidence="9" id="KW-1185">Reference proteome</keyword>
<protein>
    <recommendedName>
        <fullName evidence="10">Cyclopentanone 1,2-monooxygenase</fullName>
    </recommendedName>
</protein>
<accession>A0AAF0DHX1</accession>
<dbReference type="PANTHER" id="PTHR43098">
    <property type="entry name" value="L-ORNITHINE N(5)-MONOOXYGENASE-RELATED"/>
    <property type="match status" value="1"/>
</dbReference>
<dbReference type="GO" id="GO:0050660">
    <property type="term" value="F:flavin adenine dinucleotide binding"/>
    <property type="evidence" value="ECO:0007669"/>
    <property type="project" value="InterPro"/>
</dbReference>